<dbReference type="RefSeq" id="WP_143947134.1">
    <property type="nucleotide sequence ID" value="NZ_BAABMB010000004.1"/>
</dbReference>
<dbReference type="PANTHER" id="PTHR43201">
    <property type="entry name" value="ACYL-COA SYNTHETASE"/>
    <property type="match status" value="1"/>
</dbReference>
<protein>
    <submittedName>
        <fullName evidence="3">AMP-binding protein</fullName>
    </submittedName>
</protein>
<gene>
    <name evidence="3" type="ORF">FOZ76_05495</name>
</gene>
<dbReference type="InterPro" id="IPR025110">
    <property type="entry name" value="AMP-bd_C"/>
</dbReference>
<dbReference type="Gene3D" id="3.40.50.12780">
    <property type="entry name" value="N-terminal domain of ligase-like"/>
    <property type="match status" value="1"/>
</dbReference>
<accession>A0A556AXE2</accession>
<name>A0A556AXE2_9BURK</name>
<dbReference type="SUPFAM" id="SSF56801">
    <property type="entry name" value="Acetyl-CoA synthetase-like"/>
    <property type="match status" value="1"/>
</dbReference>
<dbReference type="EMBL" id="VLTJ01000008">
    <property type="protein sequence ID" value="TSH97609.1"/>
    <property type="molecule type" value="Genomic_DNA"/>
</dbReference>
<comment type="caution">
    <text evidence="3">The sequence shown here is derived from an EMBL/GenBank/DDBJ whole genome shotgun (WGS) entry which is preliminary data.</text>
</comment>
<sequence>MPADVLVADRPLAGSALAQRAERLAGGWRALGLREGDVVAVLLRNSIEFLETILACRQAGCYYCPLNWHLTTAEIAYILEDSGARLLIAGDTLLGPVRAAVPDGVPVLVVGDAAAHAGATAYEPWLAQQRPYDGPVVAPRAHMAYTSGTTGRPKGVVRLPVPLEQAAARTKATQRIAEIAFGLRPGCRALMTAPIYHSGPSAFAQTALQNAELLALMPRFDAEDFLRLVQELRIDTTYLVPIMYVRLLQLPQDVRRRYDVSSLRFIGSTGAPCAPEVKRAMIDWFGPVIHETYGSSEGGMITLATSEHALTRPGTAGLPIDGAVIRILDDGQRPVPAGEIGRIFFRQPAYPDFTYRNRPQARAEIEHEGLVCLGDMGYLDEDGFLFLCDRASNMVISGGVNIYPAEIEHQLLQYPGVGDCVVFGIPDAEYGERLLGMVQPQPGARLDSASIIDWLSQRLARFKIPRIIEIRDALPRDENGKIAKRHLREPYWQGQTRRI</sequence>
<dbReference type="InterPro" id="IPR020845">
    <property type="entry name" value="AMP-binding_CS"/>
</dbReference>
<dbReference type="GO" id="GO:0006631">
    <property type="term" value="P:fatty acid metabolic process"/>
    <property type="evidence" value="ECO:0007669"/>
    <property type="project" value="TreeGrafter"/>
</dbReference>
<feature type="domain" description="AMP-binding enzyme C-terminal" evidence="2">
    <location>
        <begin position="406"/>
        <end position="481"/>
    </location>
</feature>
<dbReference type="Proteomes" id="UP000318405">
    <property type="component" value="Unassembled WGS sequence"/>
</dbReference>
<dbReference type="GO" id="GO:0031956">
    <property type="term" value="F:medium-chain fatty acid-CoA ligase activity"/>
    <property type="evidence" value="ECO:0007669"/>
    <property type="project" value="TreeGrafter"/>
</dbReference>
<evidence type="ECO:0000313" key="4">
    <source>
        <dbReference type="Proteomes" id="UP000318405"/>
    </source>
</evidence>
<keyword evidence="4" id="KW-1185">Reference proteome</keyword>
<dbReference type="InterPro" id="IPR000873">
    <property type="entry name" value="AMP-dep_synth/lig_dom"/>
</dbReference>
<evidence type="ECO:0000259" key="2">
    <source>
        <dbReference type="Pfam" id="PF13193"/>
    </source>
</evidence>
<dbReference type="AlphaFoldDB" id="A0A556AXE2"/>
<dbReference type="Pfam" id="PF13193">
    <property type="entry name" value="AMP-binding_C"/>
    <property type="match status" value="1"/>
</dbReference>
<organism evidence="3 4">
    <name type="scientific">Verticiella sediminum</name>
    <dbReference type="NCBI Taxonomy" id="1247510"/>
    <lineage>
        <taxon>Bacteria</taxon>
        <taxon>Pseudomonadati</taxon>
        <taxon>Pseudomonadota</taxon>
        <taxon>Betaproteobacteria</taxon>
        <taxon>Burkholderiales</taxon>
        <taxon>Alcaligenaceae</taxon>
        <taxon>Verticiella</taxon>
    </lineage>
</organism>
<dbReference type="PANTHER" id="PTHR43201:SF32">
    <property type="entry name" value="2-SUCCINYLBENZOATE--COA LIGASE, CHLOROPLASTIC_PEROXISOMAL"/>
    <property type="match status" value="1"/>
</dbReference>
<dbReference type="OrthoDB" id="9766486at2"/>
<dbReference type="PROSITE" id="PS00455">
    <property type="entry name" value="AMP_BINDING"/>
    <property type="match status" value="1"/>
</dbReference>
<reference evidence="3 4" key="1">
    <citation type="submission" date="2019-07" db="EMBL/GenBank/DDBJ databases">
        <title>Qingshengfaniella alkalisoli gen. nov., sp. nov., isolated from saline soil.</title>
        <authorList>
            <person name="Xu L."/>
            <person name="Huang X.-X."/>
            <person name="Sun J.-Q."/>
        </authorList>
    </citation>
    <scope>NUCLEOTIDE SEQUENCE [LARGE SCALE GENOMIC DNA]</scope>
    <source>
        <strain evidence="3 4">DSM 27279</strain>
    </source>
</reference>
<dbReference type="Pfam" id="PF00501">
    <property type="entry name" value="AMP-binding"/>
    <property type="match status" value="1"/>
</dbReference>
<dbReference type="InterPro" id="IPR045851">
    <property type="entry name" value="AMP-bd_C_sf"/>
</dbReference>
<dbReference type="InterPro" id="IPR042099">
    <property type="entry name" value="ANL_N_sf"/>
</dbReference>
<feature type="domain" description="AMP-dependent synthetase/ligase" evidence="1">
    <location>
        <begin position="15"/>
        <end position="348"/>
    </location>
</feature>
<evidence type="ECO:0000313" key="3">
    <source>
        <dbReference type="EMBL" id="TSH97609.1"/>
    </source>
</evidence>
<proteinExistence type="predicted"/>
<evidence type="ECO:0000259" key="1">
    <source>
        <dbReference type="Pfam" id="PF00501"/>
    </source>
</evidence>
<dbReference type="Gene3D" id="3.30.300.30">
    <property type="match status" value="1"/>
</dbReference>